<gene>
    <name evidence="7" type="primary">purF</name>
    <name evidence="13" type="ordered locus">Calni_1055</name>
</gene>
<feature type="binding site" evidence="7 11">
    <location>
        <position position="390"/>
    </location>
    <ligand>
        <name>[4Fe-4S] cluster</name>
        <dbReference type="ChEBI" id="CHEBI:49883"/>
    </ligand>
</feature>
<evidence type="ECO:0000256" key="5">
    <source>
        <dbReference type="ARBA" id="ARBA00022755"/>
    </source>
</evidence>
<proteinExistence type="inferred from homology"/>
<evidence type="ECO:0000256" key="1">
    <source>
        <dbReference type="ARBA" id="ARBA00005209"/>
    </source>
</evidence>
<evidence type="ECO:0000256" key="9">
    <source>
        <dbReference type="PIRSR" id="PIRSR000485-1"/>
    </source>
</evidence>
<dbReference type="EC" id="2.4.2.14" evidence="7"/>
<dbReference type="Gene3D" id="3.40.50.2020">
    <property type="match status" value="1"/>
</dbReference>
<evidence type="ECO:0000256" key="3">
    <source>
        <dbReference type="ARBA" id="ARBA00022676"/>
    </source>
</evidence>
<dbReference type="InterPro" id="IPR035584">
    <property type="entry name" value="PurF_N"/>
</dbReference>
<comment type="catalytic activity">
    <reaction evidence="7 8">
        <text>5-phospho-beta-D-ribosylamine + L-glutamate + diphosphate = 5-phospho-alpha-D-ribose 1-diphosphate + L-glutamine + H2O</text>
        <dbReference type="Rhea" id="RHEA:14905"/>
        <dbReference type="ChEBI" id="CHEBI:15377"/>
        <dbReference type="ChEBI" id="CHEBI:29985"/>
        <dbReference type="ChEBI" id="CHEBI:33019"/>
        <dbReference type="ChEBI" id="CHEBI:58017"/>
        <dbReference type="ChEBI" id="CHEBI:58359"/>
        <dbReference type="ChEBI" id="CHEBI:58681"/>
        <dbReference type="EC" id="2.4.2.14"/>
    </reaction>
</comment>
<keyword evidence="7 10" id="KW-0479">Metal-binding</keyword>
<evidence type="ECO:0000256" key="7">
    <source>
        <dbReference type="HAMAP-Rule" id="MF_01931"/>
    </source>
</evidence>
<comment type="cofactor">
    <cofactor evidence="7 11">
        <name>[4Fe-4S] cluster</name>
        <dbReference type="ChEBI" id="CHEBI:49883"/>
    </cofactor>
    <text evidence="7 11">Binds 1 [4Fe-4S] cluster per subunit.</text>
</comment>
<feature type="binding site" evidence="7 11">
    <location>
        <position position="244"/>
    </location>
    <ligand>
        <name>[4Fe-4S] cluster</name>
        <dbReference type="ChEBI" id="CHEBI:49883"/>
    </ligand>
</feature>
<dbReference type="GO" id="GO:0051539">
    <property type="term" value="F:4 iron, 4 sulfur cluster binding"/>
    <property type="evidence" value="ECO:0007669"/>
    <property type="project" value="UniProtKB-KW"/>
</dbReference>
<dbReference type="GO" id="GO:0000287">
    <property type="term" value="F:magnesium ion binding"/>
    <property type="evidence" value="ECO:0007669"/>
    <property type="project" value="UniProtKB-UniRule"/>
</dbReference>
<dbReference type="eggNOG" id="COG0034">
    <property type="taxonomic scope" value="Bacteria"/>
</dbReference>
<keyword evidence="6 7" id="KW-0315">Glutamine amidotransferase</keyword>
<keyword evidence="7 10" id="KW-0460">Magnesium</keyword>
<protein>
    <recommendedName>
        <fullName evidence="7">Amidophosphoribosyltransferase</fullName>
        <shortName evidence="7">ATase</shortName>
        <ecNumber evidence="7">2.4.2.14</ecNumber>
    </recommendedName>
    <alternativeName>
        <fullName evidence="7">Glutamine phosphoribosylpyrophosphate amidotransferase</fullName>
        <shortName evidence="7">GPATase</shortName>
    </alternativeName>
</protein>
<reference evidence="13 14" key="1">
    <citation type="journal article" date="2011" name="Stand. Genomic Sci.">
        <title>Complete genome sequence of Calditerrivibrio nitroreducens type strain (Yu37-1).</title>
        <authorList>
            <person name="Pitluck S."/>
            <person name="Sikorski J."/>
            <person name="Zeytun A."/>
            <person name="Lapidus A."/>
            <person name="Nolan M."/>
            <person name="Lucas S."/>
            <person name="Hammon N."/>
            <person name="Deshpande S."/>
            <person name="Cheng J.F."/>
            <person name="Tapia R."/>
            <person name="Han C."/>
            <person name="Goodwin L."/>
            <person name="Liolios K."/>
            <person name="Pagani I."/>
            <person name="Ivanova N."/>
            <person name="Mavromatis K."/>
            <person name="Pati A."/>
            <person name="Chen A."/>
            <person name="Palaniappan K."/>
            <person name="Hauser L."/>
            <person name="Chang Y.J."/>
            <person name="Jeffries C.D."/>
            <person name="Detter J.C."/>
            <person name="Brambilla E."/>
            <person name="Djao O.D."/>
            <person name="Rohde M."/>
            <person name="Spring S."/>
            <person name="Goker M."/>
            <person name="Woyke T."/>
            <person name="Bristow J."/>
            <person name="Eisen J.A."/>
            <person name="Markowitz V."/>
            <person name="Hugenholtz P."/>
            <person name="Kyrpides N.C."/>
            <person name="Klenk H.P."/>
            <person name="Land M."/>
        </authorList>
    </citation>
    <scope>NUCLEOTIDE SEQUENCE [LARGE SCALE GENOMIC DNA]</scope>
    <source>
        <strain evidence="14">DSM 19672 / NBRC 101217 / Yu37-1</strain>
    </source>
</reference>
<sequence>MIFDKFHEECGVAGVYGDKDAANLVYLSLYSLQHRGQEGAGICSTDRHNFYLHKSLGLVADIFSNSILKDLKGDIAIGHNRYSTTGANNISNTQPIFAEINKGKIALVHNGNIVNASQIKKELVDSGSIFMSTTDSEIIIHLIARNSKKSLIEAIIDSLSILKGAFSLIFMTENSMIGVRDPMGVRPLVLGKIRGGYILASETVALDLVEAEFIREVEPGELVIIDDDGIKSLKPFEKVEPKPCIFEYIYFARPDSIIFGKYVYDIRKEFGKRLAVENPVDADIVIPVPDSGVVATLGYSEISKIPYEHGLIRNHYVGRTFIEPSQSIRHFGVKIKLNPVPSIIRGKRVVVVDDSIVRGTTSRKIVKMLREAGAKEVHMRISSPPTKFPCFYGIDTPTRKELIASTHTIEEIKKYITADSLGYLSLKGMYECVKNLPFCDACFTGNYPTMYGDGESENKC</sequence>
<comment type="function">
    <text evidence="7">Catalyzes the formation of phosphoribosylamine from phosphoribosylpyrophosphate (PRPP) and glutamine.</text>
</comment>
<keyword evidence="5 7" id="KW-0658">Purine biosynthesis</keyword>
<dbReference type="EMBL" id="CP002347">
    <property type="protein sequence ID" value="ADR18966.1"/>
    <property type="molecule type" value="Genomic_DNA"/>
</dbReference>
<dbReference type="InterPro" id="IPR029057">
    <property type="entry name" value="PRTase-like"/>
</dbReference>
<dbReference type="STRING" id="768670.Calni_1055"/>
<evidence type="ECO:0000256" key="2">
    <source>
        <dbReference type="ARBA" id="ARBA00010138"/>
    </source>
</evidence>
<feature type="binding site" evidence="7 10">
    <location>
        <position position="354"/>
    </location>
    <ligand>
        <name>Mg(2+)</name>
        <dbReference type="ChEBI" id="CHEBI:18420"/>
    </ligand>
</feature>
<feature type="binding site" evidence="7 10">
    <location>
        <position position="291"/>
    </location>
    <ligand>
        <name>Mg(2+)</name>
        <dbReference type="ChEBI" id="CHEBI:18420"/>
    </ligand>
</feature>
<feature type="binding site" evidence="7 11">
    <location>
        <position position="439"/>
    </location>
    <ligand>
        <name>[4Fe-4S] cluster</name>
        <dbReference type="ChEBI" id="CHEBI:49883"/>
    </ligand>
</feature>
<evidence type="ECO:0000313" key="13">
    <source>
        <dbReference type="EMBL" id="ADR18966.1"/>
    </source>
</evidence>
<dbReference type="SUPFAM" id="SSF53271">
    <property type="entry name" value="PRTase-like"/>
    <property type="match status" value="1"/>
</dbReference>
<dbReference type="InterPro" id="IPR000836">
    <property type="entry name" value="PRTase_dom"/>
</dbReference>
<dbReference type="MEROPS" id="C44.001"/>
<evidence type="ECO:0000256" key="11">
    <source>
        <dbReference type="PIRSR" id="PIRSR000485-3"/>
    </source>
</evidence>
<dbReference type="InterPro" id="IPR005854">
    <property type="entry name" value="PurF"/>
</dbReference>
<dbReference type="GO" id="GO:0009113">
    <property type="term" value="P:purine nucleobase biosynthetic process"/>
    <property type="evidence" value="ECO:0007669"/>
    <property type="project" value="UniProtKB-UniRule"/>
</dbReference>
<dbReference type="Pfam" id="PF00156">
    <property type="entry name" value="Pribosyltran"/>
    <property type="match status" value="1"/>
</dbReference>
<dbReference type="RefSeq" id="WP_013451179.1">
    <property type="nucleotide sequence ID" value="NC_014758.1"/>
</dbReference>
<dbReference type="UniPathway" id="UPA00074">
    <property type="reaction ID" value="UER00124"/>
</dbReference>
<dbReference type="SUPFAM" id="SSF56235">
    <property type="entry name" value="N-terminal nucleophile aminohydrolases (Ntn hydrolases)"/>
    <property type="match status" value="1"/>
</dbReference>
<evidence type="ECO:0000259" key="12">
    <source>
        <dbReference type="PROSITE" id="PS51278"/>
    </source>
</evidence>
<evidence type="ECO:0000256" key="10">
    <source>
        <dbReference type="PIRSR" id="PIRSR000485-2"/>
    </source>
</evidence>
<dbReference type="Pfam" id="PF13537">
    <property type="entry name" value="GATase_7"/>
    <property type="match status" value="1"/>
</dbReference>
<dbReference type="InterPro" id="IPR029055">
    <property type="entry name" value="Ntn_hydrolases_N"/>
</dbReference>
<dbReference type="CDD" id="cd06223">
    <property type="entry name" value="PRTases_typeI"/>
    <property type="match status" value="1"/>
</dbReference>
<organism evidence="13 14">
    <name type="scientific">Calditerrivibrio nitroreducens (strain DSM 19672 / NBRC 101217 / Yu37-1)</name>
    <dbReference type="NCBI Taxonomy" id="768670"/>
    <lineage>
        <taxon>Bacteria</taxon>
        <taxon>Pseudomonadati</taxon>
        <taxon>Deferribacterota</taxon>
        <taxon>Deferribacteres</taxon>
        <taxon>Deferribacterales</taxon>
        <taxon>Calditerrivibrionaceae</taxon>
    </lineage>
</organism>
<evidence type="ECO:0000256" key="6">
    <source>
        <dbReference type="ARBA" id="ARBA00022962"/>
    </source>
</evidence>
<feature type="binding site" evidence="7 11">
    <location>
        <position position="442"/>
    </location>
    <ligand>
        <name>[4Fe-4S] cluster</name>
        <dbReference type="ChEBI" id="CHEBI:49883"/>
    </ligand>
</feature>
<comment type="similarity">
    <text evidence="2 7 8">In the C-terminal section; belongs to the purine/pyrimidine phosphoribosyltransferase family.</text>
</comment>
<keyword evidence="14" id="KW-1185">Reference proteome</keyword>
<dbReference type="GO" id="GO:0006189">
    <property type="term" value="P:'de novo' IMP biosynthetic process"/>
    <property type="evidence" value="ECO:0007669"/>
    <property type="project" value="UniProtKB-UniRule"/>
</dbReference>
<feature type="active site" description="Nucleophile" evidence="7 9">
    <location>
        <position position="10"/>
    </location>
</feature>
<dbReference type="NCBIfam" id="TIGR01134">
    <property type="entry name" value="purF"/>
    <property type="match status" value="1"/>
</dbReference>
<dbReference type="CDD" id="cd00715">
    <property type="entry name" value="GPATase_N"/>
    <property type="match status" value="1"/>
</dbReference>
<keyword evidence="4 7" id="KW-0808">Transferase</keyword>
<dbReference type="Proteomes" id="UP000007039">
    <property type="component" value="Chromosome"/>
</dbReference>
<feature type="domain" description="Glutamine amidotransferase type-2" evidence="12">
    <location>
        <begin position="10"/>
        <end position="228"/>
    </location>
</feature>
<feature type="binding site" evidence="7 10">
    <location>
        <position position="353"/>
    </location>
    <ligand>
        <name>Mg(2+)</name>
        <dbReference type="ChEBI" id="CHEBI:18420"/>
    </ligand>
</feature>
<comment type="pathway">
    <text evidence="1 7 8">Purine metabolism; IMP biosynthesis via de novo pathway; N(1)-(5-phospho-D-ribosyl)glycinamide from 5-phospho-alpha-D-ribose 1-diphosphate: step 1/2.</text>
</comment>
<dbReference type="Gene3D" id="3.60.20.10">
    <property type="entry name" value="Glutamine Phosphoribosylpyrophosphate, subunit 1, domain 1"/>
    <property type="match status" value="1"/>
</dbReference>
<dbReference type="GO" id="GO:0004044">
    <property type="term" value="F:amidophosphoribosyltransferase activity"/>
    <property type="evidence" value="ECO:0007669"/>
    <property type="project" value="UniProtKB-UniRule"/>
</dbReference>
<keyword evidence="7 11" id="KW-0408">Iron</keyword>
<dbReference type="InterPro" id="IPR017932">
    <property type="entry name" value="GATase_2_dom"/>
</dbReference>
<evidence type="ECO:0000313" key="14">
    <source>
        <dbReference type="Proteomes" id="UP000007039"/>
    </source>
</evidence>
<dbReference type="HAMAP" id="MF_01931">
    <property type="entry name" value="PurF"/>
    <property type="match status" value="1"/>
</dbReference>
<dbReference type="AlphaFoldDB" id="E4TI50"/>
<keyword evidence="3 7" id="KW-0328">Glycosyltransferase</keyword>
<keyword evidence="7" id="KW-0004">4Fe-4S</keyword>
<dbReference type="HOGENOM" id="CLU_022389_3_1_0"/>
<dbReference type="PANTHER" id="PTHR11907">
    <property type="entry name" value="AMIDOPHOSPHORIBOSYLTRANSFERASE"/>
    <property type="match status" value="1"/>
</dbReference>
<dbReference type="PROSITE" id="PS51278">
    <property type="entry name" value="GATASE_TYPE_2"/>
    <property type="match status" value="1"/>
</dbReference>
<evidence type="ECO:0000256" key="4">
    <source>
        <dbReference type="ARBA" id="ARBA00022679"/>
    </source>
</evidence>
<comment type="cofactor">
    <cofactor evidence="7 10">
        <name>Mg(2+)</name>
        <dbReference type="ChEBI" id="CHEBI:18420"/>
    </cofactor>
    <text evidence="7 10">Binds 1 Mg(2+) ion per subunit.</text>
</comment>
<keyword evidence="7 11" id="KW-0411">Iron-sulfur</keyword>
<name>E4TI50_CALNY</name>
<accession>E4TI50</accession>
<dbReference type="KEGG" id="cni:Calni_1055"/>
<dbReference type="PIRSF" id="PIRSF000485">
    <property type="entry name" value="Amd_phspho_trans"/>
    <property type="match status" value="1"/>
</dbReference>
<evidence type="ECO:0000256" key="8">
    <source>
        <dbReference type="PIRNR" id="PIRNR000485"/>
    </source>
</evidence>
<dbReference type="OrthoDB" id="9801213at2"/>